<organism evidence="2 3">
    <name type="scientific">Streptomyces liangshanensis</name>
    <dbReference type="NCBI Taxonomy" id="2717324"/>
    <lineage>
        <taxon>Bacteria</taxon>
        <taxon>Bacillati</taxon>
        <taxon>Actinomycetota</taxon>
        <taxon>Actinomycetes</taxon>
        <taxon>Kitasatosporales</taxon>
        <taxon>Streptomycetaceae</taxon>
        <taxon>Streptomyces</taxon>
    </lineage>
</organism>
<evidence type="ECO:0008006" key="4">
    <source>
        <dbReference type="Google" id="ProtNLM"/>
    </source>
</evidence>
<name>A0A6G9H0S3_9ACTN</name>
<dbReference type="Gene3D" id="3.40.50.1820">
    <property type="entry name" value="alpha/beta hydrolase"/>
    <property type="match status" value="1"/>
</dbReference>
<reference evidence="2 3" key="1">
    <citation type="submission" date="2020-03" db="EMBL/GenBank/DDBJ databases">
        <title>A novel species.</title>
        <authorList>
            <person name="Gao J."/>
        </authorList>
    </citation>
    <scope>NUCLEOTIDE SEQUENCE [LARGE SCALE GENOMIC DNA]</scope>
    <source>
        <strain evidence="2 3">QMT-12</strain>
    </source>
</reference>
<dbReference type="InterPro" id="IPR029058">
    <property type="entry name" value="AB_hydrolase_fold"/>
</dbReference>
<evidence type="ECO:0000313" key="2">
    <source>
        <dbReference type="EMBL" id="QIQ04142.1"/>
    </source>
</evidence>
<dbReference type="EMBL" id="CP050177">
    <property type="protein sequence ID" value="QIQ04142.1"/>
    <property type="molecule type" value="Genomic_DNA"/>
</dbReference>
<dbReference type="Proteomes" id="UP000501179">
    <property type="component" value="Chromosome"/>
</dbReference>
<evidence type="ECO:0000313" key="3">
    <source>
        <dbReference type="Proteomes" id="UP000501179"/>
    </source>
</evidence>
<feature type="region of interest" description="Disordered" evidence="1">
    <location>
        <begin position="121"/>
        <end position="151"/>
    </location>
</feature>
<accession>A0A6G9H0S3</accession>
<gene>
    <name evidence="2" type="ORF">HA039_19150</name>
</gene>
<dbReference type="SUPFAM" id="SSF53474">
    <property type="entry name" value="alpha/beta-Hydrolases"/>
    <property type="match status" value="1"/>
</dbReference>
<dbReference type="AlphaFoldDB" id="A0A6G9H0S3"/>
<sequence>MVLVAHSWGGYPVNGAAGRLAGRLAGLVYYSAQVPVPGRSLVNDNPPEAAALLRTMIESSPTRSISPALQFVEQVFMQDHAPDVTTLGLPLRYLLGDQDRALPHPGLVFAARLGLIPTSVPGTQRACSRTPTRSRRRSWRRPGRGQLNAAA</sequence>
<keyword evidence="3" id="KW-1185">Reference proteome</keyword>
<proteinExistence type="predicted"/>
<feature type="compositionally biased region" description="Basic residues" evidence="1">
    <location>
        <begin position="132"/>
        <end position="143"/>
    </location>
</feature>
<protein>
    <recommendedName>
        <fullName evidence="4">Alpha/beta hydrolase</fullName>
    </recommendedName>
</protein>
<evidence type="ECO:0000256" key="1">
    <source>
        <dbReference type="SAM" id="MobiDB-lite"/>
    </source>
</evidence>
<dbReference type="KEGG" id="slia:HA039_19150"/>
<dbReference type="RefSeq" id="WP_167031323.1">
    <property type="nucleotide sequence ID" value="NZ_CP050177.1"/>
</dbReference>